<dbReference type="GO" id="GO:0008168">
    <property type="term" value="F:methyltransferase activity"/>
    <property type="evidence" value="ECO:0007669"/>
    <property type="project" value="InterPro"/>
</dbReference>
<dbReference type="GO" id="GO:0006355">
    <property type="term" value="P:regulation of DNA-templated transcription"/>
    <property type="evidence" value="ECO:0007669"/>
    <property type="project" value="InterPro"/>
</dbReference>
<dbReference type="EMBL" id="RAXV01000015">
    <property type="protein sequence ID" value="RKG31417.1"/>
    <property type="molecule type" value="Genomic_DNA"/>
</dbReference>
<dbReference type="GO" id="GO:0006281">
    <property type="term" value="P:DNA repair"/>
    <property type="evidence" value="ECO:0007669"/>
    <property type="project" value="InterPro"/>
</dbReference>
<organism evidence="3 4">
    <name type="scientific">Acinetobacter tianfuensis</name>
    <dbReference type="NCBI Taxonomy" id="2419603"/>
    <lineage>
        <taxon>Bacteria</taxon>
        <taxon>Pseudomonadati</taxon>
        <taxon>Pseudomonadota</taxon>
        <taxon>Gammaproteobacteria</taxon>
        <taxon>Moraxellales</taxon>
        <taxon>Moraxellaceae</taxon>
        <taxon>Acinetobacter</taxon>
    </lineage>
</organism>
<dbReference type="OrthoDB" id="894286at2"/>
<dbReference type="GO" id="GO:0008270">
    <property type="term" value="F:zinc ion binding"/>
    <property type="evidence" value="ECO:0007669"/>
    <property type="project" value="InterPro"/>
</dbReference>
<dbReference type="GO" id="GO:0003677">
    <property type="term" value="F:DNA binding"/>
    <property type="evidence" value="ECO:0007669"/>
    <property type="project" value="InterPro"/>
</dbReference>
<feature type="domain" description="Ada DNA repair metal-binding" evidence="2">
    <location>
        <begin position="21"/>
        <end position="68"/>
    </location>
</feature>
<protein>
    <submittedName>
        <fullName evidence="3">Metal-binding protein</fullName>
    </submittedName>
</protein>
<dbReference type="Gene3D" id="3.40.10.10">
    <property type="entry name" value="DNA Methylphosphotriester Repair Domain"/>
    <property type="match status" value="1"/>
</dbReference>
<dbReference type="Pfam" id="PF02805">
    <property type="entry name" value="Ada_Zn_binding"/>
    <property type="match status" value="1"/>
</dbReference>
<evidence type="ECO:0000256" key="1">
    <source>
        <dbReference type="ARBA" id="ARBA00023159"/>
    </source>
</evidence>
<accession>A0A3A8E9B1</accession>
<gene>
    <name evidence="3" type="ORF">D7V32_08100</name>
</gene>
<keyword evidence="4" id="KW-1185">Reference proteome</keyword>
<evidence type="ECO:0000313" key="4">
    <source>
        <dbReference type="Proteomes" id="UP000282388"/>
    </source>
</evidence>
<proteinExistence type="predicted"/>
<evidence type="ECO:0000313" key="3">
    <source>
        <dbReference type="EMBL" id="RKG31417.1"/>
    </source>
</evidence>
<dbReference type="RefSeq" id="WP_120402385.1">
    <property type="nucleotide sequence ID" value="NZ_RAXV01000015.1"/>
</dbReference>
<dbReference type="Proteomes" id="UP000282388">
    <property type="component" value="Unassembled WGS sequence"/>
</dbReference>
<keyword evidence="1" id="KW-0010">Activator</keyword>
<reference evidence="3 4" key="1">
    <citation type="submission" date="2018-09" db="EMBL/GenBank/DDBJ databases">
        <title>The draft genome of Acinetobacter spp. strains.</title>
        <authorList>
            <person name="Qin J."/>
            <person name="Feng Y."/>
            <person name="Zong Z."/>
        </authorList>
    </citation>
    <scope>NUCLEOTIDE SEQUENCE [LARGE SCALE GENOMIC DNA]</scope>
    <source>
        <strain evidence="3 4">WCHAc060012</strain>
    </source>
</reference>
<dbReference type="SUPFAM" id="SSF57884">
    <property type="entry name" value="Ada DNA repair protein, N-terminal domain (N-Ada 10)"/>
    <property type="match status" value="1"/>
</dbReference>
<comment type="caution">
    <text evidence="3">The sequence shown here is derived from an EMBL/GenBank/DDBJ whole genome shotgun (WGS) entry which is preliminary data.</text>
</comment>
<dbReference type="InterPro" id="IPR004026">
    <property type="entry name" value="Ada_DNA_repair_Zn-bd"/>
</dbReference>
<sequence length="81" mass="9660">MIRHEMITNQELYSLLRQEKILFGGNLNLKIYGSLRCRSGKRMKRKNRVFFKDEVEALARCYRPCGHCMKQAYMDWKNGSV</sequence>
<dbReference type="InterPro" id="IPR035451">
    <property type="entry name" value="Ada-like_dom_sf"/>
</dbReference>
<name>A0A3A8E9B1_9GAMM</name>
<dbReference type="AlphaFoldDB" id="A0A3A8E9B1"/>
<evidence type="ECO:0000259" key="2">
    <source>
        <dbReference type="Pfam" id="PF02805"/>
    </source>
</evidence>